<dbReference type="EMBL" id="JABFUD020000025">
    <property type="protein sequence ID" value="KAI5059680.1"/>
    <property type="molecule type" value="Genomic_DNA"/>
</dbReference>
<evidence type="ECO:0000313" key="3">
    <source>
        <dbReference type="EMBL" id="KAI5059680.1"/>
    </source>
</evidence>
<feature type="region of interest" description="Disordered" evidence="1">
    <location>
        <begin position="306"/>
        <end position="464"/>
    </location>
</feature>
<feature type="compositionally biased region" description="Pro residues" evidence="1">
    <location>
        <begin position="321"/>
        <end position="342"/>
    </location>
</feature>
<keyword evidence="2" id="KW-1133">Transmembrane helix</keyword>
<comment type="caution">
    <text evidence="3">The sequence shown here is derived from an EMBL/GenBank/DDBJ whole genome shotgun (WGS) entry which is preliminary data.</text>
</comment>
<keyword evidence="2" id="KW-0472">Membrane</keyword>
<protein>
    <submittedName>
        <fullName evidence="3">Uncharacterized protein</fullName>
    </submittedName>
</protein>
<name>A0A9D4Z3D0_ADICA</name>
<feature type="compositionally biased region" description="Low complexity" evidence="1">
    <location>
        <begin position="485"/>
        <end position="496"/>
    </location>
</feature>
<feature type="transmembrane region" description="Helical" evidence="2">
    <location>
        <begin position="95"/>
        <end position="117"/>
    </location>
</feature>
<feature type="compositionally biased region" description="Low complexity" evidence="1">
    <location>
        <begin position="308"/>
        <end position="320"/>
    </location>
</feature>
<evidence type="ECO:0000256" key="2">
    <source>
        <dbReference type="SAM" id="Phobius"/>
    </source>
</evidence>
<sequence length="556" mass="61053">MASTSPYYSSVYNTHTIIPKKRRPLLLPTTSADPPFGHIVLLFLSSLLILALIFLNLQLLSPSVSFLHYLSSPLSTFNQVPLSSFTATQLLQHHLTFLLSPFPIFILANLIIFTILFKTFYLSSSSVTPVSDFSDFPSVKSDYGGAQLPEYGPPVQSHEDFFLSSPPHAHYLVSSDPAEEYHVLSFGCPLGDQPTSFRTLQKLNYNEWQQVKGPDFYSIHNSSSTSKDQAKRQDNMMVSEKLQMPISCKMSNMVQGRQSEKKEGFDNNGKFDGGRSCISQQEITTNCSSVMAGGTTQAIVISMDSAMTASSRRPRSSTPTSHPPPPPLALAPAPSHSPPPTRKPAIKVPLSNTSTNILMQRPPSSPRAKKTLHQNTRSAVPTPDHGRSNGASAAKPLILDNDKQAHAKPQSRRSVHQHQSRMVRSYSDQRLSQRNSSPSDVTNVTSSLTNRPAHVLQKAPSARSIRSSAIDVLLTSSSLSANKPQMQRSQSLRSSRTPPEEKMAMVPSASPQHHVTRSPSFSEALDGLSNADANKRFANFIAHRFALMKEELHSTG</sequence>
<dbReference type="OrthoDB" id="1997447at2759"/>
<evidence type="ECO:0000313" key="4">
    <source>
        <dbReference type="Proteomes" id="UP000886520"/>
    </source>
</evidence>
<feature type="compositionally biased region" description="Polar residues" evidence="1">
    <location>
        <begin position="509"/>
        <end position="521"/>
    </location>
</feature>
<feature type="region of interest" description="Disordered" evidence="1">
    <location>
        <begin position="254"/>
        <end position="275"/>
    </location>
</feature>
<proteinExistence type="predicted"/>
<keyword evidence="4" id="KW-1185">Reference proteome</keyword>
<keyword evidence="2" id="KW-0812">Transmembrane</keyword>
<feature type="compositionally biased region" description="Basic residues" evidence="1">
    <location>
        <begin position="409"/>
        <end position="421"/>
    </location>
</feature>
<evidence type="ECO:0000256" key="1">
    <source>
        <dbReference type="SAM" id="MobiDB-lite"/>
    </source>
</evidence>
<feature type="transmembrane region" description="Helical" evidence="2">
    <location>
        <begin position="36"/>
        <end position="57"/>
    </location>
</feature>
<gene>
    <name evidence="3" type="ORF">GOP47_0025999</name>
</gene>
<organism evidence="3 4">
    <name type="scientific">Adiantum capillus-veneris</name>
    <name type="common">Maidenhair fern</name>
    <dbReference type="NCBI Taxonomy" id="13818"/>
    <lineage>
        <taxon>Eukaryota</taxon>
        <taxon>Viridiplantae</taxon>
        <taxon>Streptophyta</taxon>
        <taxon>Embryophyta</taxon>
        <taxon>Tracheophyta</taxon>
        <taxon>Polypodiopsida</taxon>
        <taxon>Polypodiidae</taxon>
        <taxon>Polypodiales</taxon>
        <taxon>Pteridineae</taxon>
        <taxon>Pteridaceae</taxon>
        <taxon>Vittarioideae</taxon>
        <taxon>Adiantum</taxon>
    </lineage>
</organism>
<feature type="region of interest" description="Disordered" evidence="1">
    <location>
        <begin position="480"/>
        <end position="522"/>
    </location>
</feature>
<dbReference type="AlphaFoldDB" id="A0A9D4Z3D0"/>
<reference evidence="3" key="1">
    <citation type="submission" date="2021-01" db="EMBL/GenBank/DDBJ databases">
        <title>Adiantum capillus-veneris genome.</title>
        <authorList>
            <person name="Fang Y."/>
            <person name="Liao Q."/>
        </authorList>
    </citation>
    <scope>NUCLEOTIDE SEQUENCE</scope>
    <source>
        <strain evidence="3">H3</strain>
        <tissue evidence="3">Leaf</tissue>
    </source>
</reference>
<feature type="compositionally biased region" description="Polar residues" evidence="1">
    <location>
        <begin position="422"/>
        <end position="450"/>
    </location>
</feature>
<accession>A0A9D4Z3D0</accession>
<dbReference type="Proteomes" id="UP000886520">
    <property type="component" value="Chromosome 25"/>
</dbReference>